<dbReference type="InterPro" id="IPR027417">
    <property type="entry name" value="P-loop_NTPase"/>
</dbReference>
<dbReference type="EMBL" id="JANFQO010000008">
    <property type="protein sequence ID" value="MCQ4165121.1"/>
    <property type="molecule type" value="Genomic_DNA"/>
</dbReference>
<evidence type="ECO:0000313" key="5">
    <source>
        <dbReference type="EMBL" id="MCQ4165121.1"/>
    </source>
</evidence>
<proteinExistence type="predicted"/>
<name>A0ABT1QS39_9GAMM</name>
<dbReference type="Pfam" id="PF13604">
    <property type="entry name" value="AAA_30"/>
    <property type="match status" value="1"/>
</dbReference>
<evidence type="ECO:0000313" key="6">
    <source>
        <dbReference type="Proteomes" id="UP001165498"/>
    </source>
</evidence>
<dbReference type="Pfam" id="PF13538">
    <property type="entry name" value="UvrD_C_2"/>
    <property type="match status" value="1"/>
</dbReference>
<gene>
    <name evidence="5" type="ORF">NM961_10410</name>
</gene>
<evidence type="ECO:0000256" key="2">
    <source>
        <dbReference type="ARBA" id="ARBA00022840"/>
    </source>
</evidence>
<evidence type="ECO:0000256" key="3">
    <source>
        <dbReference type="SAM" id="Coils"/>
    </source>
</evidence>
<dbReference type="SUPFAM" id="SSF52540">
    <property type="entry name" value="P-loop containing nucleoside triphosphate hydrolases"/>
    <property type="match status" value="1"/>
</dbReference>
<dbReference type="PANTHER" id="PTHR43788">
    <property type="entry name" value="DNA2/NAM7 HELICASE FAMILY MEMBER"/>
    <property type="match status" value="1"/>
</dbReference>
<comment type="caution">
    <text evidence="5">The sequence shown here is derived from an EMBL/GenBank/DDBJ whole genome shotgun (WGS) entry which is preliminary data.</text>
</comment>
<evidence type="ECO:0000256" key="1">
    <source>
        <dbReference type="ARBA" id="ARBA00022741"/>
    </source>
</evidence>
<keyword evidence="1" id="KW-0547">Nucleotide-binding</keyword>
<feature type="coiled-coil region" evidence="3">
    <location>
        <begin position="351"/>
        <end position="385"/>
    </location>
</feature>
<protein>
    <submittedName>
        <fullName evidence="5">AAA family ATPase</fullName>
    </submittedName>
</protein>
<evidence type="ECO:0000259" key="4">
    <source>
        <dbReference type="Pfam" id="PF13538"/>
    </source>
</evidence>
<reference evidence="5" key="1">
    <citation type="submission" date="2022-07" db="EMBL/GenBank/DDBJ databases">
        <title>Tahibacter sp., a new gammaproteobacterium isolated from the silt sample collected at pig farm.</title>
        <authorList>
            <person name="Chen H."/>
        </authorList>
    </citation>
    <scope>NUCLEOTIDE SEQUENCE</scope>
    <source>
        <strain evidence="5">P2K</strain>
    </source>
</reference>
<dbReference type="Proteomes" id="UP001165498">
    <property type="component" value="Unassembled WGS sequence"/>
</dbReference>
<keyword evidence="6" id="KW-1185">Reference proteome</keyword>
<dbReference type="CDD" id="cd17933">
    <property type="entry name" value="DEXSc_RecD-like"/>
    <property type="match status" value="1"/>
</dbReference>
<dbReference type="InterPro" id="IPR050534">
    <property type="entry name" value="Coronavir_polyprotein_1ab"/>
</dbReference>
<sequence length="455" mass="50064">MQLTAQQQAAYTAITGFANGAHDALVMTLEGYAGTGKTFLVAAIVRELAARQAIGVAAPTNKAVAVLREKIEAAGEIVGVDFGSIHSFMGLRMKERDDGTHECRPEGENRVRDFSLIVVDECSMLGDELFNRLMQSAAASGTRILFVGDPAQLPPVDGRRANADSSPTFTRVQHKAVLTDVVRQARDNPIIGLSLSIRRAIERGQRMPHMELAEGCPPAPSNACYVGGGRDTLLSWALYDIRDGHDTRILAFRNQAVVDYNHEIHAALHGTATPFAAGEIVMLQESHDARMHGVGADPARAPRQTLFNSEECTVLSIERANHPYYPQIQAWALILERETGAKVVCWYADSQDQLQRQISQLFSEAAQLKGELALQRDAAKDERRRDLIKQAWALKNAFAPLRHIYAMTVHKSQGSTLHTALIDLSDIHRIQDDFSYNRALYVAVTRASDHLALVV</sequence>
<dbReference type="CDD" id="cd18809">
    <property type="entry name" value="SF1_C_RecD"/>
    <property type="match status" value="1"/>
</dbReference>
<feature type="domain" description="UvrD-like helicase C-terminal" evidence="4">
    <location>
        <begin position="403"/>
        <end position="454"/>
    </location>
</feature>
<dbReference type="Gene3D" id="3.40.50.300">
    <property type="entry name" value="P-loop containing nucleotide triphosphate hydrolases"/>
    <property type="match status" value="2"/>
</dbReference>
<dbReference type="PANTHER" id="PTHR43788:SF6">
    <property type="entry name" value="DNA HELICASE B"/>
    <property type="match status" value="1"/>
</dbReference>
<keyword evidence="2" id="KW-0067">ATP-binding</keyword>
<accession>A0ABT1QS39</accession>
<dbReference type="InterPro" id="IPR027785">
    <property type="entry name" value="UvrD-like_helicase_C"/>
</dbReference>
<organism evidence="5 6">
    <name type="scientific">Tahibacter harae</name>
    <dbReference type="NCBI Taxonomy" id="2963937"/>
    <lineage>
        <taxon>Bacteria</taxon>
        <taxon>Pseudomonadati</taxon>
        <taxon>Pseudomonadota</taxon>
        <taxon>Gammaproteobacteria</taxon>
        <taxon>Lysobacterales</taxon>
        <taxon>Rhodanobacteraceae</taxon>
        <taxon>Tahibacter</taxon>
    </lineage>
</organism>
<keyword evidence="3" id="KW-0175">Coiled coil</keyword>
<dbReference type="RefSeq" id="WP_255914186.1">
    <property type="nucleotide sequence ID" value="NZ_JANFQO010000008.1"/>
</dbReference>